<evidence type="ECO:0000259" key="3">
    <source>
        <dbReference type="Pfam" id="PF16297"/>
    </source>
</evidence>
<proteinExistence type="predicted"/>
<comment type="caution">
    <text evidence="4">The sequence shown here is derived from an EMBL/GenBank/DDBJ whole genome shotgun (WGS) entry which is preliminary data.</text>
</comment>
<keyword evidence="1" id="KW-0175">Coiled coil</keyword>
<sequence length="363" mass="38808">MAREAGLRHFRKAELLGRRSGSGRSPWQPAGPDPVAWFPAAVSLAAPAQRLCGDRAVPRPRHFSPAGTAATAAREAVPAVAVTRKPGAARSVGHLGSGRSSGATGTRAARPGPAQVLPPLFSGRMVQPQTSKTESSASASGASAQMDDVADTLTSLRLTNSALRREASTLRAEKANLTNMLESVMAELTLLRTRARIPGALQITPPISAITSNGTRPMTTPPTSLPEPFSGDPGQLAGFLMQMDRFMIFQASRFPGEAERVAFLVSRLTGEAEKWAIPHMQPDSPLRNNYQGFLAELRRTYKSPLRHSRRAQIRKTSASNRAVRERQMLCRQLATPGTGPCPVHPASNGTNPAPALPTRSRNL</sequence>
<evidence type="ECO:0000256" key="1">
    <source>
        <dbReference type="SAM" id="Coils"/>
    </source>
</evidence>
<feature type="coiled-coil region" evidence="1">
    <location>
        <begin position="153"/>
        <end position="187"/>
    </location>
</feature>
<dbReference type="InterPro" id="IPR032549">
    <property type="entry name" value="DUF4939"/>
</dbReference>
<organism evidence="4 5">
    <name type="scientific">Microtus ochrogaster</name>
    <name type="common">Prairie vole</name>
    <dbReference type="NCBI Taxonomy" id="79684"/>
    <lineage>
        <taxon>Eukaryota</taxon>
        <taxon>Metazoa</taxon>
        <taxon>Chordata</taxon>
        <taxon>Craniata</taxon>
        <taxon>Vertebrata</taxon>
        <taxon>Euteleostomi</taxon>
        <taxon>Mammalia</taxon>
        <taxon>Eutheria</taxon>
        <taxon>Euarchontoglires</taxon>
        <taxon>Glires</taxon>
        <taxon>Rodentia</taxon>
        <taxon>Myomorpha</taxon>
        <taxon>Muroidea</taxon>
        <taxon>Cricetidae</taxon>
        <taxon>Arvicolinae</taxon>
        <taxon>Microtus</taxon>
    </lineage>
</organism>
<gene>
    <name evidence="4" type="ORF">LTLLF_142120</name>
</gene>
<dbReference type="AlphaFoldDB" id="A0A8J6GKY4"/>
<evidence type="ECO:0000256" key="2">
    <source>
        <dbReference type="SAM" id="MobiDB-lite"/>
    </source>
</evidence>
<dbReference type="Proteomes" id="UP000710432">
    <property type="component" value="Unassembled WGS sequence"/>
</dbReference>
<feature type="compositionally biased region" description="Low complexity" evidence="2">
    <location>
        <begin position="97"/>
        <end position="110"/>
    </location>
</feature>
<feature type="compositionally biased region" description="Low complexity" evidence="2">
    <location>
        <begin position="66"/>
        <end position="83"/>
    </location>
</feature>
<reference evidence="4" key="1">
    <citation type="submission" date="2020-03" db="EMBL/GenBank/DDBJ databases">
        <title>Studies in the Genomics of Life Span.</title>
        <authorList>
            <person name="Glass D."/>
        </authorList>
    </citation>
    <scope>NUCLEOTIDE SEQUENCE</scope>
    <source>
        <strain evidence="4">LTLLF</strain>
        <tissue evidence="4">Muscle</tissue>
    </source>
</reference>
<evidence type="ECO:0000313" key="4">
    <source>
        <dbReference type="EMBL" id="KAH0513075.1"/>
    </source>
</evidence>
<feature type="region of interest" description="Disordered" evidence="2">
    <location>
        <begin position="335"/>
        <end position="363"/>
    </location>
</feature>
<feature type="domain" description="DUF4939" evidence="3">
    <location>
        <begin position="220"/>
        <end position="301"/>
    </location>
</feature>
<protein>
    <submittedName>
        <fullName evidence="4">Protein LDOC1L</fullName>
    </submittedName>
</protein>
<accession>A0A8J6GKY4</accession>
<name>A0A8J6GKY4_MICOH</name>
<dbReference type="Pfam" id="PF16297">
    <property type="entry name" value="DUF4939"/>
    <property type="match status" value="1"/>
</dbReference>
<feature type="region of interest" description="Disordered" evidence="2">
    <location>
        <begin position="56"/>
        <end position="146"/>
    </location>
</feature>
<dbReference type="EMBL" id="JAATJU010021676">
    <property type="protein sequence ID" value="KAH0513075.1"/>
    <property type="molecule type" value="Genomic_DNA"/>
</dbReference>
<feature type="region of interest" description="Disordered" evidence="2">
    <location>
        <begin position="208"/>
        <end position="229"/>
    </location>
</feature>
<evidence type="ECO:0000313" key="5">
    <source>
        <dbReference type="Proteomes" id="UP000710432"/>
    </source>
</evidence>
<feature type="compositionally biased region" description="Low complexity" evidence="2">
    <location>
        <begin position="135"/>
        <end position="144"/>
    </location>
</feature>
<feature type="compositionally biased region" description="Polar residues" evidence="2">
    <location>
        <begin position="209"/>
        <end position="218"/>
    </location>
</feature>